<organism evidence="2 3">
    <name type="scientific">Rhododendron griersonianum</name>
    <dbReference type="NCBI Taxonomy" id="479676"/>
    <lineage>
        <taxon>Eukaryota</taxon>
        <taxon>Viridiplantae</taxon>
        <taxon>Streptophyta</taxon>
        <taxon>Embryophyta</taxon>
        <taxon>Tracheophyta</taxon>
        <taxon>Spermatophyta</taxon>
        <taxon>Magnoliopsida</taxon>
        <taxon>eudicotyledons</taxon>
        <taxon>Gunneridae</taxon>
        <taxon>Pentapetalae</taxon>
        <taxon>asterids</taxon>
        <taxon>Ericales</taxon>
        <taxon>Ericaceae</taxon>
        <taxon>Ericoideae</taxon>
        <taxon>Rhodoreae</taxon>
        <taxon>Rhododendron</taxon>
    </lineage>
</organism>
<gene>
    <name evidence="2" type="ORF">RHGRI_021455</name>
</gene>
<dbReference type="EMBL" id="JACTNZ010000007">
    <property type="protein sequence ID" value="KAG5541627.1"/>
    <property type="molecule type" value="Genomic_DNA"/>
</dbReference>
<protein>
    <submittedName>
        <fullName evidence="2">Uncharacterized protein</fullName>
    </submittedName>
</protein>
<dbReference type="Proteomes" id="UP000823749">
    <property type="component" value="Chromosome 7"/>
</dbReference>
<feature type="transmembrane region" description="Helical" evidence="1">
    <location>
        <begin position="54"/>
        <end position="75"/>
    </location>
</feature>
<keyword evidence="1" id="KW-0812">Transmembrane</keyword>
<proteinExistence type="predicted"/>
<reference evidence="2" key="1">
    <citation type="submission" date="2020-08" db="EMBL/GenBank/DDBJ databases">
        <title>Plant Genome Project.</title>
        <authorList>
            <person name="Zhang R.-G."/>
        </authorList>
    </citation>
    <scope>NUCLEOTIDE SEQUENCE</scope>
    <source>
        <strain evidence="2">WSP0</strain>
        <tissue evidence="2">Leaf</tissue>
    </source>
</reference>
<comment type="caution">
    <text evidence="2">The sequence shown here is derived from an EMBL/GenBank/DDBJ whole genome shotgun (WGS) entry which is preliminary data.</text>
</comment>
<evidence type="ECO:0000313" key="2">
    <source>
        <dbReference type="EMBL" id="KAG5541627.1"/>
    </source>
</evidence>
<evidence type="ECO:0000313" key="3">
    <source>
        <dbReference type="Proteomes" id="UP000823749"/>
    </source>
</evidence>
<name>A0AAV6JM50_9ERIC</name>
<keyword evidence="3" id="KW-1185">Reference proteome</keyword>
<keyword evidence="1" id="KW-1133">Transmembrane helix</keyword>
<evidence type="ECO:0000256" key="1">
    <source>
        <dbReference type="SAM" id="Phobius"/>
    </source>
</evidence>
<sequence length="115" mass="12936">MLELSNTKSERGRVHDSVRRCVVGKSLYEDRGKVLYLYKFGHLVIMPTTAKEVFADKCVVLFVVSCVLFGLISLVKLKGNECKEALEDQDVELGLLPTSNVYPRTTQECREINPG</sequence>
<keyword evidence="1" id="KW-0472">Membrane</keyword>
<dbReference type="AlphaFoldDB" id="A0AAV6JM50"/>
<accession>A0AAV6JM50</accession>